<keyword evidence="4" id="KW-1185">Reference proteome</keyword>
<reference evidence="3 4" key="1">
    <citation type="submission" date="2016-10" db="EMBL/GenBank/DDBJ databases">
        <authorList>
            <person name="de Groot N.N."/>
        </authorList>
    </citation>
    <scope>NUCLEOTIDE SEQUENCE [LARGE SCALE GENOMIC DNA]</scope>
    <source>
        <strain evidence="3 4">DSM 27630</strain>
    </source>
</reference>
<feature type="compositionally biased region" description="Low complexity" evidence="1">
    <location>
        <begin position="323"/>
        <end position="338"/>
    </location>
</feature>
<dbReference type="InterPro" id="IPR053154">
    <property type="entry name" value="c-di-AMP_regulator"/>
</dbReference>
<dbReference type="Gene3D" id="2.170.120.40">
    <property type="entry name" value="YbbR-like domain"/>
    <property type="match status" value="2"/>
</dbReference>
<dbReference type="Pfam" id="PF07949">
    <property type="entry name" value="YbbR"/>
    <property type="match status" value="2"/>
</dbReference>
<sequence>MIEKIMNSPWFTRIIALAFSILLFTYVNYENNDRYSTAIGGATVNSSEVITNLPIAVDVDKDRYYVTGLPETATIRLEGTTAILLNTITTQNFSIVTPNLNELGKGTHTIQLLTRGLPGELSYSIYPSEVTVTVEERRSEEHEVSVNFDERLLASGYEAGTPILDKKTVEVSGSSATMERVRHVGVNVEVEKGITKDISQKLPVTVTDAEGNPLDVSVEPSEVTVTIPITTHHKEVPVVLSETGTKEPDTTYEIALAEGQKETVDVVGEKEELKEIIELPVAVDVTGIKETTTQEITPELPEGISSVKPESIKVKVTVKKTNEQATSESDADSSSSAEENAKKENEEEEESSSSAESEEESSSSSSSETETERDSSSEASSSETSSSQAKENNTSAMLE</sequence>
<organism evidence="3 4">
    <name type="scientific">Pisciglobus halotolerans</name>
    <dbReference type="NCBI Taxonomy" id="745365"/>
    <lineage>
        <taxon>Bacteria</taxon>
        <taxon>Bacillati</taxon>
        <taxon>Bacillota</taxon>
        <taxon>Bacilli</taxon>
        <taxon>Lactobacillales</taxon>
        <taxon>Carnobacteriaceae</taxon>
    </lineage>
</organism>
<dbReference type="PANTHER" id="PTHR37804">
    <property type="entry name" value="CDAA REGULATORY PROTEIN CDAR"/>
    <property type="match status" value="1"/>
</dbReference>
<feature type="transmembrane region" description="Helical" evidence="2">
    <location>
        <begin position="12"/>
        <end position="29"/>
    </location>
</feature>
<evidence type="ECO:0000256" key="2">
    <source>
        <dbReference type="SAM" id="Phobius"/>
    </source>
</evidence>
<protein>
    <submittedName>
        <fullName evidence="3">YbbR domain-containing protein</fullName>
    </submittedName>
</protein>
<dbReference type="RefSeq" id="WP_052181796.1">
    <property type="nucleotide sequence ID" value="NZ_FOQE01000048.1"/>
</dbReference>
<proteinExistence type="predicted"/>
<evidence type="ECO:0000313" key="3">
    <source>
        <dbReference type="EMBL" id="SFH88915.1"/>
    </source>
</evidence>
<dbReference type="Gene3D" id="2.170.120.30">
    <property type="match status" value="1"/>
</dbReference>
<dbReference type="AlphaFoldDB" id="A0A1I3DQA5"/>
<feature type="compositionally biased region" description="Low complexity" evidence="1">
    <location>
        <begin position="377"/>
        <end position="392"/>
    </location>
</feature>
<evidence type="ECO:0000313" key="4">
    <source>
        <dbReference type="Proteomes" id="UP000198668"/>
    </source>
</evidence>
<gene>
    <name evidence="3" type="ORF">SAMN04489868_14810</name>
</gene>
<feature type="region of interest" description="Disordered" evidence="1">
    <location>
        <begin position="318"/>
        <end position="399"/>
    </location>
</feature>
<keyword evidence="2" id="KW-0472">Membrane</keyword>
<dbReference type="OrthoDB" id="2139417at2"/>
<feature type="compositionally biased region" description="Acidic residues" evidence="1">
    <location>
        <begin position="346"/>
        <end position="361"/>
    </location>
</feature>
<dbReference type="PANTHER" id="PTHR37804:SF1">
    <property type="entry name" value="CDAA REGULATORY PROTEIN CDAR"/>
    <property type="match status" value="1"/>
</dbReference>
<dbReference type="Proteomes" id="UP000198668">
    <property type="component" value="Unassembled WGS sequence"/>
</dbReference>
<name>A0A1I3DQA5_9LACT</name>
<keyword evidence="2" id="KW-0812">Transmembrane</keyword>
<keyword evidence="2" id="KW-1133">Transmembrane helix</keyword>
<evidence type="ECO:0000256" key="1">
    <source>
        <dbReference type="SAM" id="MobiDB-lite"/>
    </source>
</evidence>
<dbReference type="EMBL" id="FOQE01000048">
    <property type="protein sequence ID" value="SFH88915.1"/>
    <property type="molecule type" value="Genomic_DNA"/>
</dbReference>
<dbReference type="InterPro" id="IPR012505">
    <property type="entry name" value="YbbR"/>
</dbReference>
<accession>A0A1I3DQA5</accession>